<proteinExistence type="predicted"/>
<accession>A0ABS8TK16</accession>
<comment type="caution">
    <text evidence="1">The sequence shown here is derived from an EMBL/GenBank/DDBJ whole genome shotgun (WGS) entry which is preliminary data.</text>
</comment>
<gene>
    <name evidence="1" type="ORF">HAX54_011633</name>
</gene>
<keyword evidence="2" id="KW-1185">Reference proteome</keyword>
<evidence type="ECO:0000313" key="1">
    <source>
        <dbReference type="EMBL" id="MCD7471298.1"/>
    </source>
</evidence>
<reference evidence="1 2" key="1">
    <citation type="journal article" date="2021" name="BMC Genomics">
        <title>Datura genome reveals duplications of psychoactive alkaloid biosynthetic genes and high mutation rate following tissue culture.</title>
        <authorList>
            <person name="Rajewski A."/>
            <person name="Carter-House D."/>
            <person name="Stajich J."/>
            <person name="Litt A."/>
        </authorList>
    </citation>
    <scope>NUCLEOTIDE SEQUENCE [LARGE SCALE GENOMIC DNA]</scope>
    <source>
        <strain evidence="1">AR-01</strain>
    </source>
</reference>
<organism evidence="1 2">
    <name type="scientific">Datura stramonium</name>
    <name type="common">Jimsonweed</name>
    <name type="synonym">Common thornapple</name>
    <dbReference type="NCBI Taxonomy" id="4076"/>
    <lineage>
        <taxon>Eukaryota</taxon>
        <taxon>Viridiplantae</taxon>
        <taxon>Streptophyta</taxon>
        <taxon>Embryophyta</taxon>
        <taxon>Tracheophyta</taxon>
        <taxon>Spermatophyta</taxon>
        <taxon>Magnoliopsida</taxon>
        <taxon>eudicotyledons</taxon>
        <taxon>Gunneridae</taxon>
        <taxon>Pentapetalae</taxon>
        <taxon>asterids</taxon>
        <taxon>lamiids</taxon>
        <taxon>Solanales</taxon>
        <taxon>Solanaceae</taxon>
        <taxon>Solanoideae</taxon>
        <taxon>Datureae</taxon>
        <taxon>Datura</taxon>
    </lineage>
</organism>
<sequence length="71" mass="7794">MGRNKHRDYSKIAPSVGPNVVDCIEKDYNSKPQFNDEGSIAGGCVLVELNKLDLAVESSLVISKFEQNVLI</sequence>
<name>A0ABS8TK16_DATST</name>
<dbReference type="Proteomes" id="UP000823775">
    <property type="component" value="Unassembled WGS sequence"/>
</dbReference>
<evidence type="ECO:0000313" key="2">
    <source>
        <dbReference type="Proteomes" id="UP000823775"/>
    </source>
</evidence>
<dbReference type="EMBL" id="JACEIK010001665">
    <property type="protein sequence ID" value="MCD7471298.1"/>
    <property type="molecule type" value="Genomic_DNA"/>
</dbReference>
<protein>
    <submittedName>
        <fullName evidence="1">Uncharacterized protein</fullName>
    </submittedName>
</protein>